<evidence type="ECO:0008006" key="3">
    <source>
        <dbReference type="Google" id="ProtNLM"/>
    </source>
</evidence>
<proteinExistence type="predicted"/>
<protein>
    <recommendedName>
        <fullName evidence="3">Leucyl aminopeptidase</fullName>
    </recommendedName>
</protein>
<evidence type="ECO:0000313" key="2">
    <source>
        <dbReference type="Proteomes" id="UP000478090"/>
    </source>
</evidence>
<reference evidence="1 2" key="1">
    <citation type="submission" date="2019-12" db="EMBL/GenBank/DDBJ databases">
        <title>Novel species isolated from a subtropical stream in China.</title>
        <authorList>
            <person name="Lu H."/>
        </authorList>
    </citation>
    <scope>NUCLEOTIDE SEQUENCE [LARGE SCALE GENOMIC DNA]</scope>
    <source>
        <strain evidence="1 2">CY13W</strain>
    </source>
</reference>
<comment type="caution">
    <text evidence="1">The sequence shown here is derived from an EMBL/GenBank/DDBJ whole genome shotgun (WGS) entry which is preliminary data.</text>
</comment>
<gene>
    <name evidence="1" type="ORF">GTP27_04635</name>
</gene>
<dbReference type="Proteomes" id="UP000478090">
    <property type="component" value="Unassembled WGS sequence"/>
</dbReference>
<keyword evidence="2" id="KW-1185">Reference proteome</keyword>
<name>A0ABW9VIB1_9BURK</name>
<evidence type="ECO:0000313" key="1">
    <source>
        <dbReference type="EMBL" id="MYM38610.1"/>
    </source>
</evidence>
<dbReference type="EMBL" id="WWCM01000002">
    <property type="protein sequence ID" value="MYM38610.1"/>
    <property type="molecule type" value="Genomic_DNA"/>
</dbReference>
<sequence length="373" mass="41207">MSFPPPASATPASPYGVIPASAVETAAINIGNTVRIAIGLTEQQAALIVHDQRTDLNRALTAGYRRSLPQAEFIDFDSVTPEQVLAAFERYKAGDLVVLIQSTSFRLEAFRVRIELFKRGLKVIEHVHLSRMPDTAQGLLYIDALAYDPVYYRGVGHALKARIDQAPHGMVDSGNGEKLVFGAPFETAKLNIGDYSAMQNVGGQYPLGEVFTEAQDLEAVNGRVRIYVFGDTSFRVNHPATPITLIVVKGRVTGTENSTPEFDTVLELIRAHEGEVWLRELGFGMNRAFSRERMVSDIGTYERMCGIHLSLGAKHGQYAKPQFRRADTRYHIDVFAITEGVYLGEECVYRDGAWQVSPTADYSDSRYVPAASL</sequence>
<accession>A0ABW9VIB1</accession>
<dbReference type="RefSeq" id="WP_161037996.1">
    <property type="nucleotide sequence ID" value="NZ_WWCM01000002.1"/>
</dbReference>
<organism evidence="1 2">
    <name type="scientific">Duganella qianjiadongensis</name>
    <dbReference type="NCBI Taxonomy" id="2692176"/>
    <lineage>
        <taxon>Bacteria</taxon>
        <taxon>Pseudomonadati</taxon>
        <taxon>Pseudomonadota</taxon>
        <taxon>Betaproteobacteria</taxon>
        <taxon>Burkholderiales</taxon>
        <taxon>Oxalobacteraceae</taxon>
        <taxon>Telluria group</taxon>
        <taxon>Duganella</taxon>
    </lineage>
</organism>